<evidence type="ECO:0000313" key="3">
    <source>
        <dbReference type="Proteomes" id="UP000001064"/>
    </source>
</evidence>
<sequence length="426" mass="44924">MKLILSLVLIFAILSIVKSAKITFDSSKDCITQTCDFSTASNWVGGVAPKAGDEVVISLGSKSVIIMNSFVAFSSVTVTSSILKLNSISSAGTFSNVVLEKNAQFIVNAASQSTLSSITGSGLLIVDPSQEQTGLTIKGAQVDGVYLNGYVSATIQDSTAGFVSQYNASEFVQGPPKQVSFTGTNKVGVLYILGNGLSFANSFTIDGSILPSTYSDLTSYIGSSESSSEDTIAIKATTLTITNAKDIGNAATLVFQGTTLSISSSSFTGGFTSEAQDVSFDGFVKFGTDSSFANNIVFQTTFIQINIQGKFTFNSANVNLKKVGSNSPFIIAIGGMKIDGSITLNFENEPNESQEFIIFKSIGVMEGEFDSVSMNIQDDSVSSKEFSTTIKNNIFILTYSDQIGSASNLSASLVLILSISFLLTLF</sequence>
<evidence type="ECO:0008006" key="4">
    <source>
        <dbReference type="Google" id="ProtNLM"/>
    </source>
</evidence>
<proteinExistence type="predicted"/>
<dbReference type="VEuPathDB" id="AmoebaDB:DICPUDRAFT_98753"/>
<protein>
    <recommendedName>
        <fullName evidence="4">Auto-transporter adhesin head GIN domain-containing protein</fullName>
    </recommendedName>
</protein>
<keyword evidence="1" id="KW-0732">Signal</keyword>
<dbReference type="GeneID" id="10508183"/>
<dbReference type="Proteomes" id="UP000001064">
    <property type="component" value="Unassembled WGS sequence"/>
</dbReference>
<accession>F0ZT88</accession>
<dbReference type="EMBL" id="GL871171">
    <property type="protein sequence ID" value="EGC32850.1"/>
    <property type="molecule type" value="Genomic_DNA"/>
</dbReference>
<keyword evidence="3" id="KW-1185">Reference proteome</keyword>
<dbReference type="eggNOG" id="ENOG502RI4X">
    <property type="taxonomic scope" value="Eukaryota"/>
</dbReference>
<dbReference type="OrthoDB" id="10672591at2759"/>
<gene>
    <name evidence="2" type="ORF">DICPUDRAFT_98753</name>
</gene>
<evidence type="ECO:0000256" key="1">
    <source>
        <dbReference type="SAM" id="SignalP"/>
    </source>
</evidence>
<dbReference type="OMA" id="QYNASEF"/>
<organism evidence="2 3">
    <name type="scientific">Dictyostelium purpureum</name>
    <name type="common">Slime mold</name>
    <dbReference type="NCBI Taxonomy" id="5786"/>
    <lineage>
        <taxon>Eukaryota</taxon>
        <taxon>Amoebozoa</taxon>
        <taxon>Evosea</taxon>
        <taxon>Eumycetozoa</taxon>
        <taxon>Dictyostelia</taxon>
        <taxon>Dictyosteliales</taxon>
        <taxon>Dictyosteliaceae</taxon>
        <taxon>Dictyostelium</taxon>
    </lineage>
</organism>
<evidence type="ECO:0000313" key="2">
    <source>
        <dbReference type="EMBL" id="EGC32850.1"/>
    </source>
</evidence>
<dbReference type="KEGG" id="dpp:DICPUDRAFT_98753"/>
<name>F0ZT88_DICPU</name>
<feature type="chain" id="PRO_5003263847" description="Auto-transporter adhesin head GIN domain-containing protein" evidence="1">
    <location>
        <begin position="20"/>
        <end position="426"/>
    </location>
</feature>
<dbReference type="RefSeq" id="XP_003290635.1">
    <property type="nucleotide sequence ID" value="XM_003290587.1"/>
</dbReference>
<feature type="signal peptide" evidence="1">
    <location>
        <begin position="1"/>
        <end position="19"/>
    </location>
</feature>
<dbReference type="AlphaFoldDB" id="F0ZT88"/>
<dbReference type="InParanoid" id="F0ZT88"/>
<reference evidence="3" key="1">
    <citation type="journal article" date="2011" name="Genome Biol.">
        <title>Comparative genomics of the social amoebae Dictyostelium discoideum and Dictyostelium purpureum.</title>
        <authorList>
            <consortium name="US DOE Joint Genome Institute (JGI-PGF)"/>
            <person name="Sucgang R."/>
            <person name="Kuo A."/>
            <person name="Tian X."/>
            <person name="Salerno W."/>
            <person name="Parikh A."/>
            <person name="Feasley C.L."/>
            <person name="Dalin E."/>
            <person name="Tu H."/>
            <person name="Huang E."/>
            <person name="Barry K."/>
            <person name="Lindquist E."/>
            <person name="Shapiro H."/>
            <person name="Bruce D."/>
            <person name="Schmutz J."/>
            <person name="Salamov A."/>
            <person name="Fey P."/>
            <person name="Gaudet P."/>
            <person name="Anjard C."/>
            <person name="Babu M.M."/>
            <person name="Basu S."/>
            <person name="Bushmanova Y."/>
            <person name="van der Wel H."/>
            <person name="Katoh-Kurasawa M."/>
            <person name="Dinh C."/>
            <person name="Coutinho P.M."/>
            <person name="Saito T."/>
            <person name="Elias M."/>
            <person name="Schaap P."/>
            <person name="Kay R.R."/>
            <person name="Henrissat B."/>
            <person name="Eichinger L."/>
            <person name="Rivero F."/>
            <person name="Putnam N.H."/>
            <person name="West C.M."/>
            <person name="Loomis W.F."/>
            <person name="Chisholm R.L."/>
            <person name="Shaulsky G."/>
            <person name="Strassmann J.E."/>
            <person name="Queller D.C."/>
            <person name="Kuspa A."/>
            <person name="Grigoriev I.V."/>
        </authorList>
    </citation>
    <scope>NUCLEOTIDE SEQUENCE [LARGE SCALE GENOMIC DNA]</scope>
    <source>
        <strain evidence="3">QSDP1</strain>
    </source>
</reference>